<feature type="region of interest" description="Disordered" evidence="2">
    <location>
        <begin position="275"/>
        <end position="352"/>
    </location>
</feature>
<dbReference type="PANTHER" id="PTHR20995">
    <property type="entry name" value="F-BOX/WD REPEAT-CONTAINING PROTEIN 5"/>
    <property type="match status" value="1"/>
</dbReference>
<dbReference type="EMBL" id="HBUF01300693">
    <property type="protein sequence ID" value="CAG6691041.1"/>
    <property type="molecule type" value="Transcribed_RNA"/>
</dbReference>
<feature type="compositionally biased region" description="Basic and acidic residues" evidence="2">
    <location>
        <begin position="335"/>
        <end position="352"/>
    </location>
</feature>
<dbReference type="EMBL" id="HBUF01300692">
    <property type="protein sequence ID" value="CAG6691039.1"/>
    <property type="molecule type" value="Transcribed_RNA"/>
</dbReference>
<keyword evidence="1" id="KW-0853">WD repeat</keyword>
<dbReference type="InterPro" id="IPR036322">
    <property type="entry name" value="WD40_repeat_dom_sf"/>
</dbReference>
<dbReference type="Pfam" id="PF12937">
    <property type="entry name" value="F-box-like"/>
    <property type="match status" value="1"/>
</dbReference>
<dbReference type="CDD" id="cd22132">
    <property type="entry name" value="F-box_FBXW5"/>
    <property type="match status" value="1"/>
</dbReference>
<evidence type="ECO:0000256" key="1">
    <source>
        <dbReference type="PROSITE-ProRule" id="PRU00221"/>
    </source>
</evidence>
<dbReference type="PROSITE" id="PS50181">
    <property type="entry name" value="FBOX"/>
    <property type="match status" value="1"/>
</dbReference>
<feature type="compositionally biased region" description="Basic residues" evidence="2">
    <location>
        <begin position="651"/>
        <end position="660"/>
    </location>
</feature>
<proteinExistence type="predicted"/>
<evidence type="ECO:0000259" key="3">
    <source>
        <dbReference type="PROSITE" id="PS50181"/>
    </source>
</evidence>
<organism evidence="4">
    <name type="scientific">Cacopsylla melanoneura</name>
    <dbReference type="NCBI Taxonomy" id="428564"/>
    <lineage>
        <taxon>Eukaryota</taxon>
        <taxon>Metazoa</taxon>
        <taxon>Ecdysozoa</taxon>
        <taxon>Arthropoda</taxon>
        <taxon>Hexapoda</taxon>
        <taxon>Insecta</taxon>
        <taxon>Pterygota</taxon>
        <taxon>Neoptera</taxon>
        <taxon>Paraneoptera</taxon>
        <taxon>Hemiptera</taxon>
        <taxon>Sternorrhyncha</taxon>
        <taxon>Psylloidea</taxon>
        <taxon>Psyllidae</taxon>
        <taxon>Psyllinae</taxon>
        <taxon>Cacopsylla</taxon>
    </lineage>
</organism>
<feature type="repeat" description="WD" evidence="1">
    <location>
        <begin position="98"/>
        <end position="129"/>
    </location>
</feature>
<feature type="domain" description="F-box" evidence="3">
    <location>
        <begin position="13"/>
        <end position="59"/>
    </location>
</feature>
<dbReference type="SUPFAM" id="SSF81383">
    <property type="entry name" value="F-box domain"/>
    <property type="match status" value="1"/>
</dbReference>
<name>A0A8D8TRS8_9HEMI</name>
<protein>
    <submittedName>
        <fullName evidence="4">F-box/WD repeat-containing protein 5</fullName>
    </submittedName>
</protein>
<evidence type="ECO:0000313" key="4">
    <source>
        <dbReference type="EMBL" id="CAG6691035.1"/>
    </source>
</evidence>
<feature type="compositionally biased region" description="Pro residues" evidence="2">
    <location>
        <begin position="319"/>
        <end position="329"/>
    </location>
</feature>
<dbReference type="InterPro" id="IPR015943">
    <property type="entry name" value="WD40/YVTN_repeat-like_dom_sf"/>
</dbReference>
<sequence>MTYSDSEETEGKPPSWDNVTDTIILHIFQYLSSRHLLTAGETCKLWNRLAYDEFLWRDLFYRDFNIKCNVGIMPGKKSWYSEYKRLDYHTPIVETEVLTQHTHQVLHVSFSHNGKYFATCSKDGYILVWTASYPAKVKHSHDMKSFSWKYTQYSQFNETDTLLLVSGVHFGTPQSTSGEIAVFSLQDGFNLQCRVVNKPYDIFGTWYSEEHLLSGDLQWLAQLVSSSGLWLNKAYQDITSEHTPITVQLYRFYNVNASTIRSVMVANCVAPEPCPPSTTDDTLSPQSRPPLPSHHSHQGGGSGWERGNPVSYRDLNRPLPLPLPLPYPQPSTSSEDSHTRSETQDWQRRDSDMETLIQYNAEYRRVEKETAALNEETTSSEGSCEENTEMTSIDELDDLAKQPEKFLIFTTGCRTYTPHQIGFKRIKKVSFPARLDPGLSLVERIAVREQARARYMSGHRAQPEPDWLNYAAVADRFDSVDHIIDLHGHIIGMCLSPDHRYLYVNCRPWPEDCIISNPFDPPPIAQEIDIHVIDLATLQEVGIMLRSHKAYTPNNECFLIFLDVCDEYVASGAEDRHGYLWDRHYGSCLAKYPHNDVVNCTAFNPTDPQTLVTTSDDYSIKVWRSRALTKQLVGGDAMKRMGRGVRIETKPRRRQNRSRVRSNVGMTTR</sequence>
<dbReference type="Gene3D" id="1.20.1280.50">
    <property type="match status" value="1"/>
</dbReference>
<evidence type="ECO:0000256" key="2">
    <source>
        <dbReference type="SAM" id="MobiDB-lite"/>
    </source>
</evidence>
<dbReference type="EMBL" id="HBUF01098371">
    <property type="protein sequence ID" value="CAG6637442.1"/>
    <property type="molecule type" value="Transcribed_RNA"/>
</dbReference>
<dbReference type="EMBL" id="HBUF01300690">
    <property type="protein sequence ID" value="CAG6691035.1"/>
    <property type="molecule type" value="Transcribed_RNA"/>
</dbReference>
<dbReference type="InterPro" id="IPR001810">
    <property type="entry name" value="F-box_dom"/>
</dbReference>
<dbReference type="InterPro" id="IPR001680">
    <property type="entry name" value="WD40_rpt"/>
</dbReference>
<reference evidence="4" key="1">
    <citation type="submission" date="2021-05" db="EMBL/GenBank/DDBJ databases">
        <authorList>
            <person name="Alioto T."/>
            <person name="Alioto T."/>
            <person name="Gomez Garrido J."/>
        </authorList>
    </citation>
    <scope>NUCLEOTIDE SEQUENCE</scope>
</reference>
<feature type="region of interest" description="Disordered" evidence="2">
    <location>
        <begin position="650"/>
        <end position="669"/>
    </location>
</feature>
<dbReference type="Gene3D" id="2.130.10.10">
    <property type="entry name" value="YVTN repeat-like/Quinoprotein amine dehydrogenase"/>
    <property type="match status" value="2"/>
</dbReference>
<dbReference type="InterPro" id="IPR036047">
    <property type="entry name" value="F-box-like_dom_sf"/>
</dbReference>
<dbReference type="PANTHER" id="PTHR20995:SF17">
    <property type="entry name" value="F-BOX_WD REPEAT-CONTAINING PROTEIN 5"/>
    <property type="match status" value="1"/>
</dbReference>
<feature type="repeat" description="WD" evidence="1">
    <location>
        <begin position="591"/>
        <end position="623"/>
    </location>
</feature>
<dbReference type="EMBL" id="HBUF01098369">
    <property type="protein sequence ID" value="CAG6637440.1"/>
    <property type="molecule type" value="Transcribed_RNA"/>
</dbReference>
<dbReference type="Pfam" id="PF00400">
    <property type="entry name" value="WD40"/>
    <property type="match status" value="2"/>
</dbReference>
<dbReference type="SUPFAM" id="SSF50978">
    <property type="entry name" value="WD40 repeat-like"/>
    <property type="match status" value="1"/>
</dbReference>
<feature type="compositionally biased region" description="Polar residues" evidence="2">
    <location>
        <begin position="277"/>
        <end position="286"/>
    </location>
</feature>
<dbReference type="GO" id="GO:0080008">
    <property type="term" value="C:Cul4-RING E3 ubiquitin ligase complex"/>
    <property type="evidence" value="ECO:0007669"/>
    <property type="project" value="InterPro"/>
</dbReference>
<dbReference type="InterPro" id="IPR042508">
    <property type="entry name" value="FBXW5"/>
</dbReference>
<dbReference type="AlphaFoldDB" id="A0A8D8TRS8"/>
<dbReference type="SMART" id="SM00320">
    <property type="entry name" value="WD40"/>
    <property type="match status" value="3"/>
</dbReference>
<dbReference type="PROSITE" id="PS50294">
    <property type="entry name" value="WD_REPEATS_REGION"/>
    <property type="match status" value="1"/>
</dbReference>
<dbReference type="GO" id="GO:0019005">
    <property type="term" value="C:SCF ubiquitin ligase complex"/>
    <property type="evidence" value="ECO:0007669"/>
    <property type="project" value="InterPro"/>
</dbReference>
<dbReference type="PROSITE" id="PS50082">
    <property type="entry name" value="WD_REPEATS_2"/>
    <property type="match status" value="2"/>
</dbReference>
<accession>A0A8D8TRS8</accession>
<dbReference type="GO" id="GO:0016567">
    <property type="term" value="P:protein ubiquitination"/>
    <property type="evidence" value="ECO:0007669"/>
    <property type="project" value="InterPro"/>
</dbReference>